<protein>
    <recommendedName>
        <fullName evidence="2">RNase H type-1 domain-containing protein</fullName>
    </recommendedName>
</protein>
<dbReference type="AlphaFoldDB" id="A0A2S4PX78"/>
<keyword evidence="4" id="KW-1185">Reference proteome</keyword>
<evidence type="ECO:0000313" key="3">
    <source>
        <dbReference type="EMBL" id="POS86660.1"/>
    </source>
</evidence>
<organism evidence="3 4">
    <name type="scientific">Erysiphe pulchra</name>
    <dbReference type="NCBI Taxonomy" id="225359"/>
    <lineage>
        <taxon>Eukaryota</taxon>
        <taxon>Fungi</taxon>
        <taxon>Dikarya</taxon>
        <taxon>Ascomycota</taxon>
        <taxon>Pezizomycotina</taxon>
        <taxon>Leotiomycetes</taxon>
        <taxon>Erysiphales</taxon>
        <taxon>Erysiphaceae</taxon>
        <taxon>Erysiphe</taxon>
    </lineage>
</organism>
<dbReference type="InterPro" id="IPR002156">
    <property type="entry name" value="RNaseH_domain"/>
</dbReference>
<dbReference type="Proteomes" id="UP000237438">
    <property type="component" value="Unassembled WGS sequence"/>
</dbReference>
<sequence>MQKSHTKFATNFIIQTDNRKAAGIVNGKQNSTSRRETGKNRYLQREWTRRERLAHVKIGNIMAKWIPSYSGNKLNEEVDRLKNAGAQMARISQPDENPNYAAVGKSS</sequence>
<evidence type="ECO:0000256" key="1">
    <source>
        <dbReference type="SAM" id="MobiDB-lite"/>
    </source>
</evidence>
<feature type="domain" description="RNase H type-1" evidence="2">
    <location>
        <begin position="1"/>
        <end position="87"/>
    </location>
</feature>
<dbReference type="EMBL" id="PEDP01000279">
    <property type="protein sequence ID" value="POS86660.1"/>
    <property type="molecule type" value="Genomic_DNA"/>
</dbReference>
<name>A0A2S4PX78_9PEZI</name>
<dbReference type="GO" id="GO:0004523">
    <property type="term" value="F:RNA-DNA hybrid ribonuclease activity"/>
    <property type="evidence" value="ECO:0007669"/>
    <property type="project" value="InterPro"/>
</dbReference>
<reference evidence="3 4" key="1">
    <citation type="submission" date="2017-10" db="EMBL/GenBank/DDBJ databases">
        <title>Development of genomic resources for the powdery mildew, Erysiphe pulchra.</title>
        <authorList>
            <person name="Wadl P.A."/>
            <person name="Mack B.M."/>
            <person name="Moore G."/>
            <person name="Beltz S.B."/>
        </authorList>
    </citation>
    <scope>NUCLEOTIDE SEQUENCE [LARGE SCALE GENOMIC DNA]</scope>
    <source>
        <strain evidence="3">Cflorida</strain>
    </source>
</reference>
<proteinExistence type="predicted"/>
<comment type="caution">
    <text evidence="3">The sequence shown here is derived from an EMBL/GenBank/DDBJ whole genome shotgun (WGS) entry which is preliminary data.</text>
</comment>
<dbReference type="Gene3D" id="3.30.420.10">
    <property type="entry name" value="Ribonuclease H-like superfamily/Ribonuclease H"/>
    <property type="match status" value="1"/>
</dbReference>
<evidence type="ECO:0000259" key="2">
    <source>
        <dbReference type="PROSITE" id="PS50879"/>
    </source>
</evidence>
<dbReference type="SUPFAM" id="SSF53098">
    <property type="entry name" value="Ribonuclease H-like"/>
    <property type="match status" value="1"/>
</dbReference>
<accession>A0A2S4PX78</accession>
<dbReference type="GO" id="GO:0003676">
    <property type="term" value="F:nucleic acid binding"/>
    <property type="evidence" value="ECO:0007669"/>
    <property type="project" value="InterPro"/>
</dbReference>
<feature type="region of interest" description="Disordered" evidence="1">
    <location>
        <begin position="88"/>
        <end position="107"/>
    </location>
</feature>
<dbReference type="OrthoDB" id="5413694at2759"/>
<evidence type="ECO:0000313" key="4">
    <source>
        <dbReference type="Proteomes" id="UP000237438"/>
    </source>
</evidence>
<dbReference type="InterPro" id="IPR012337">
    <property type="entry name" value="RNaseH-like_sf"/>
</dbReference>
<dbReference type="PROSITE" id="PS50879">
    <property type="entry name" value="RNASE_H_1"/>
    <property type="match status" value="1"/>
</dbReference>
<dbReference type="InterPro" id="IPR036397">
    <property type="entry name" value="RNaseH_sf"/>
</dbReference>
<gene>
    <name evidence="3" type="ORF">EPUL_002289</name>
</gene>